<dbReference type="RefSeq" id="WP_378973108.1">
    <property type="nucleotide sequence ID" value="NZ_JBHSWN010000001.1"/>
</dbReference>
<evidence type="ECO:0000313" key="11">
    <source>
        <dbReference type="Proteomes" id="UP001596292"/>
    </source>
</evidence>
<dbReference type="SMART" id="SM00421">
    <property type="entry name" value="HTH_LUXR"/>
    <property type="match status" value="1"/>
</dbReference>
<dbReference type="Gene3D" id="1.10.10.10">
    <property type="entry name" value="Winged helix-like DNA-binding domain superfamily/Winged helix DNA-binding domain"/>
    <property type="match status" value="1"/>
</dbReference>
<dbReference type="NCBIfam" id="TIGR00229">
    <property type="entry name" value="sensory_box"/>
    <property type="match status" value="1"/>
</dbReference>
<evidence type="ECO:0000313" key="10">
    <source>
        <dbReference type="EMBL" id="MFC6791854.1"/>
    </source>
</evidence>
<dbReference type="SMART" id="SM00091">
    <property type="entry name" value="PAS"/>
    <property type="match status" value="1"/>
</dbReference>
<dbReference type="Pfam" id="PF08447">
    <property type="entry name" value="PAS_3"/>
    <property type="match status" value="1"/>
</dbReference>
<dbReference type="Pfam" id="PF13185">
    <property type="entry name" value="GAF_2"/>
    <property type="match status" value="1"/>
</dbReference>
<dbReference type="SUPFAM" id="SSF46894">
    <property type="entry name" value="C-terminal effector domain of the bipartite response regulators"/>
    <property type="match status" value="1"/>
</dbReference>
<evidence type="ECO:0000256" key="1">
    <source>
        <dbReference type="ARBA" id="ARBA00022679"/>
    </source>
</evidence>
<evidence type="ECO:0000259" key="7">
    <source>
        <dbReference type="PROSITE" id="PS50043"/>
    </source>
</evidence>
<dbReference type="InterPro" id="IPR011006">
    <property type="entry name" value="CheY-like_superfamily"/>
</dbReference>
<sequence length="531" mass="57139">MGNVSDDLLRPADGTDAFGSLVEHTVWLSAQQAAFQAAVDGAPLAESLGILVDIACSQTGGGIRSAFYLTDREGTGLRHVIGMPEHYAGAVTGITIGPDSLACGLAVFTGQPVITADVRQERRWQPWLWLAEQHGFRAVWSFPAETAAGRVVGTFALYFRDPREATPRDHELAAALSRTAALIIAQHQQAANRIEQRSEDKALREREERFRCFAANTGNVLWLANLESGELDYLNPAFTKVWGKRPEDMRDLASWLASVHPEDRDDAVLALKRVSEGETLLLEYRIQRATDQAVRRIRDTFFPIRSRDGRIRSAGGIAQDVTVDMGLFVYVVGAGDGARRDLLGALQAAGYDVRAFASGQAFLDIVGSLIPGCVVFSLRDASSLAALKELKAARGHFPVVALGSSSGDVGFGVRAMKAGAADFLEAPWTPEALLFAVRTALADIRAEADRVRGGDEARSRIALLSAREREVLEGLLAGGTNKAIARTLGLSPRTVEIHRARVMEALGAHTLPEAVLIATAAGVRPASHQGH</sequence>
<dbReference type="InterPro" id="IPR013655">
    <property type="entry name" value="PAS_fold_3"/>
</dbReference>
<dbReference type="CDD" id="cd06170">
    <property type="entry name" value="LuxR_C_like"/>
    <property type="match status" value="1"/>
</dbReference>
<dbReference type="SUPFAM" id="SSF55785">
    <property type="entry name" value="PYP-like sensor domain (PAS domain)"/>
    <property type="match status" value="1"/>
</dbReference>
<dbReference type="InterPro" id="IPR000014">
    <property type="entry name" value="PAS"/>
</dbReference>
<evidence type="ECO:0000256" key="2">
    <source>
        <dbReference type="ARBA" id="ARBA00022777"/>
    </source>
</evidence>
<dbReference type="Pfam" id="PF00196">
    <property type="entry name" value="GerE"/>
    <property type="match status" value="1"/>
</dbReference>
<evidence type="ECO:0000256" key="4">
    <source>
        <dbReference type="ARBA" id="ARBA00023125"/>
    </source>
</evidence>
<dbReference type="InterPro" id="IPR001789">
    <property type="entry name" value="Sig_transdc_resp-reg_receiver"/>
</dbReference>
<feature type="domain" description="HTH luxR-type" evidence="7">
    <location>
        <begin position="457"/>
        <end position="522"/>
    </location>
</feature>
<dbReference type="EMBL" id="JBHSWN010000001">
    <property type="protein sequence ID" value="MFC6791854.1"/>
    <property type="molecule type" value="Genomic_DNA"/>
</dbReference>
<dbReference type="InterPro" id="IPR029016">
    <property type="entry name" value="GAF-like_dom_sf"/>
</dbReference>
<dbReference type="InterPro" id="IPR000792">
    <property type="entry name" value="Tscrpt_reg_LuxR_C"/>
</dbReference>
<dbReference type="InterPro" id="IPR035965">
    <property type="entry name" value="PAS-like_dom_sf"/>
</dbReference>
<keyword evidence="11" id="KW-1185">Reference proteome</keyword>
<protein>
    <submittedName>
        <fullName evidence="10">LuxR C-terminal-related transcriptional regulator</fullName>
    </submittedName>
</protein>
<dbReference type="Gene3D" id="3.30.450.40">
    <property type="match status" value="1"/>
</dbReference>
<dbReference type="SUPFAM" id="SSF52172">
    <property type="entry name" value="CheY-like"/>
    <property type="match status" value="1"/>
</dbReference>
<keyword evidence="4" id="KW-0238">DNA-binding</keyword>
<evidence type="ECO:0000256" key="3">
    <source>
        <dbReference type="ARBA" id="ARBA00023015"/>
    </source>
</evidence>
<dbReference type="PANTHER" id="PTHR43214:SF44">
    <property type="entry name" value="TWO-COMPONENT RESPONSE REGULATOR"/>
    <property type="match status" value="1"/>
</dbReference>
<dbReference type="InterPro" id="IPR036388">
    <property type="entry name" value="WH-like_DNA-bd_sf"/>
</dbReference>
<feature type="domain" description="PAS" evidence="9">
    <location>
        <begin position="206"/>
        <end position="278"/>
    </location>
</feature>
<dbReference type="SMART" id="SM00448">
    <property type="entry name" value="REC"/>
    <property type="match status" value="1"/>
</dbReference>
<dbReference type="InterPro" id="IPR003018">
    <property type="entry name" value="GAF"/>
</dbReference>
<dbReference type="Gene3D" id="3.40.50.2300">
    <property type="match status" value="1"/>
</dbReference>
<keyword evidence="3" id="KW-0805">Transcription regulation</keyword>
<gene>
    <name evidence="10" type="ORF">ACFQE0_20985</name>
</gene>
<comment type="caution">
    <text evidence="6">Lacks conserved residue(s) required for the propagation of feature annotation.</text>
</comment>
<dbReference type="PROSITE" id="PS50112">
    <property type="entry name" value="PAS"/>
    <property type="match status" value="1"/>
</dbReference>
<accession>A0ABW2BPT2</accession>
<organism evidence="10 11">
    <name type="scientific">Methylobacterium komagatae</name>
    <dbReference type="NCBI Taxonomy" id="374425"/>
    <lineage>
        <taxon>Bacteria</taxon>
        <taxon>Pseudomonadati</taxon>
        <taxon>Pseudomonadota</taxon>
        <taxon>Alphaproteobacteria</taxon>
        <taxon>Hyphomicrobiales</taxon>
        <taxon>Methylobacteriaceae</taxon>
        <taxon>Methylobacterium</taxon>
    </lineage>
</organism>
<dbReference type="Proteomes" id="UP001596292">
    <property type="component" value="Unassembled WGS sequence"/>
</dbReference>
<dbReference type="InterPro" id="IPR039420">
    <property type="entry name" value="WalR-like"/>
</dbReference>
<evidence type="ECO:0000256" key="5">
    <source>
        <dbReference type="ARBA" id="ARBA00023163"/>
    </source>
</evidence>
<dbReference type="PROSITE" id="PS50110">
    <property type="entry name" value="RESPONSE_REGULATORY"/>
    <property type="match status" value="1"/>
</dbReference>
<proteinExistence type="predicted"/>
<dbReference type="InterPro" id="IPR016032">
    <property type="entry name" value="Sig_transdc_resp-reg_C-effctor"/>
</dbReference>
<dbReference type="SMART" id="SM00065">
    <property type="entry name" value="GAF"/>
    <property type="match status" value="1"/>
</dbReference>
<dbReference type="PRINTS" id="PR00038">
    <property type="entry name" value="HTHLUXR"/>
</dbReference>
<dbReference type="PANTHER" id="PTHR43214">
    <property type="entry name" value="TWO-COMPONENT RESPONSE REGULATOR"/>
    <property type="match status" value="1"/>
</dbReference>
<evidence type="ECO:0000259" key="8">
    <source>
        <dbReference type="PROSITE" id="PS50110"/>
    </source>
</evidence>
<dbReference type="CDD" id="cd00130">
    <property type="entry name" value="PAS"/>
    <property type="match status" value="1"/>
</dbReference>
<dbReference type="SUPFAM" id="SSF55781">
    <property type="entry name" value="GAF domain-like"/>
    <property type="match status" value="1"/>
</dbReference>
<keyword evidence="1" id="KW-0808">Transferase</keyword>
<reference evidence="11" key="1">
    <citation type="journal article" date="2019" name="Int. J. Syst. Evol. Microbiol.">
        <title>The Global Catalogue of Microorganisms (GCM) 10K type strain sequencing project: providing services to taxonomists for standard genome sequencing and annotation.</title>
        <authorList>
            <consortium name="The Broad Institute Genomics Platform"/>
            <consortium name="The Broad Institute Genome Sequencing Center for Infectious Disease"/>
            <person name="Wu L."/>
            <person name="Ma J."/>
        </authorList>
    </citation>
    <scope>NUCLEOTIDE SEQUENCE [LARGE SCALE GENOMIC DNA]</scope>
    <source>
        <strain evidence="11">CCUG 48316</strain>
    </source>
</reference>
<keyword evidence="2" id="KW-0418">Kinase</keyword>
<evidence type="ECO:0000259" key="9">
    <source>
        <dbReference type="PROSITE" id="PS50112"/>
    </source>
</evidence>
<name>A0ABW2BPT2_9HYPH</name>
<keyword evidence="5" id="KW-0804">Transcription</keyword>
<dbReference type="Gene3D" id="3.30.450.20">
    <property type="entry name" value="PAS domain"/>
    <property type="match status" value="1"/>
</dbReference>
<dbReference type="PROSITE" id="PS50043">
    <property type="entry name" value="HTH_LUXR_2"/>
    <property type="match status" value="1"/>
</dbReference>
<feature type="domain" description="Response regulatory" evidence="8">
    <location>
        <begin position="328"/>
        <end position="441"/>
    </location>
</feature>
<comment type="caution">
    <text evidence="10">The sequence shown here is derived from an EMBL/GenBank/DDBJ whole genome shotgun (WGS) entry which is preliminary data.</text>
</comment>
<evidence type="ECO:0000256" key="6">
    <source>
        <dbReference type="PROSITE-ProRule" id="PRU00169"/>
    </source>
</evidence>